<feature type="compositionally biased region" description="Polar residues" evidence="7">
    <location>
        <begin position="570"/>
        <end position="595"/>
    </location>
</feature>
<dbReference type="AlphaFoldDB" id="A0A8H5ME66"/>
<protein>
    <recommendedName>
        <fullName evidence="8">Zn(2)-C6 fungal-type domain-containing protein</fullName>
    </recommendedName>
</protein>
<evidence type="ECO:0000259" key="8">
    <source>
        <dbReference type="PROSITE" id="PS50048"/>
    </source>
</evidence>
<accession>A0A8H5ME66</accession>
<dbReference type="GO" id="GO:0000978">
    <property type="term" value="F:RNA polymerase II cis-regulatory region sequence-specific DNA binding"/>
    <property type="evidence" value="ECO:0007669"/>
    <property type="project" value="TreeGrafter"/>
</dbReference>
<dbReference type="Proteomes" id="UP000518752">
    <property type="component" value="Unassembled WGS sequence"/>
</dbReference>
<dbReference type="PANTHER" id="PTHR31944">
    <property type="entry name" value="HEME-RESPONSIVE ZINC FINGER TRANSCRIPTION FACTOR HAP1"/>
    <property type="match status" value="1"/>
</dbReference>
<organism evidence="9 10">
    <name type="scientific">Collybiopsis confluens</name>
    <dbReference type="NCBI Taxonomy" id="2823264"/>
    <lineage>
        <taxon>Eukaryota</taxon>
        <taxon>Fungi</taxon>
        <taxon>Dikarya</taxon>
        <taxon>Basidiomycota</taxon>
        <taxon>Agaricomycotina</taxon>
        <taxon>Agaricomycetes</taxon>
        <taxon>Agaricomycetidae</taxon>
        <taxon>Agaricales</taxon>
        <taxon>Marasmiineae</taxon>
        <taxon>Omphalotaceae</taxon>
        <taxon>Collybiopsis</taxon>
    </lineage>
</organism>
<dbReference type="SUPFAM" id="SSF57701">
    <property type="entry name" value="Zn2/Cys6 DNA-binding domain"/>
    <property type="match status" value="1"/>
</dbReference>
<feature type="compositionally biased region" description="Low complexity" evidence="7">
    <location>
        <begin position="185"/>
        <end position="208"/>
    </location>
</feature>
<sequence length="595" mass="63413">MINSPSSEPPPRPSDSPQSSSTTAPTPLPSIRHLHPYLPPQPPPAYYPGPSSRLESDALGHSVDSDNDDPDSQGPPKKKRRRQALSCTECKRRKIKCDRNQPCAPCSRRGEQAKCQWHVVEPVRLITRSAPSSSSSSEKYVSRAEYDELKSRFELLEASVIHRFEYLDRFMSTHPLSMAEPGSVGSATSGHSPSGSGSSAPRTTPAAAVAAQHVTDVPVAVPDYNQGPSTGYGTAGTPGDGLVPATNFPSSFSKSSTAGLAHFSPLMHQSNTASYIKHSPPPEHLMHPPNLPEVLHRRKSSLVKEYTSTGHNYQPIGPLGSTSSASSGIHTRQRSLSSIASIGSRSPIPDHSASGMAAASSPVLQHRMVRVSSSITPTATSSAVKNPAFSLASITSPFDSEPGFSSRASGVIQWFSDNHPVKKLPRADAQAGRTSAPPQPHPRIHSQALHPPPSNHSHSPYSAYIYANPSHPAHTSVNDDVGRRGIPRSTKERLNDPPYFSPSFTPMPTGDLMPSQGLSFRRRKSDAMEVDSVSSAPSEGHPASVSPILRPIGKKDSIPKVWMSHPEGAPTSTMPANTAESGLSSSIGQRSGDSP</sequence>
<feature type="region of interest" description="Disordered" evidence="7">
    <location>
        <begin position="1"/>
        <end position="85"/>
    </location>
</feature>
<dbReference type="PROSITE" id="PS50048">
    <property type="entry name" value="ZN2_CY6_FUNGAL_2"/>
    <property type="match status" value="1"/>
</dbReference>
<feature type="compositionally biased region" description="Low complexity" evidence="7">
    <location>
        <begin position="15"/>
        <end position="25"/>
    </location>
</feature>
<feature type="region of interest" description="Disordered" evidence="7">
    <location>
        <begin position="531"/>
        <end position="595"/>
    </location>
</feature>
<evidence type="ECO:0000256" key="4">
    <source>
        <dbReference type="ARBA" id="ARBA00023125"/>
    </source>
</evidence>
<evidence type="ECO:0000256" key="2">
    <source>
        <dbReference type="ARBA" id="ARBA00022833"/>
    </source>
</evidence>
<proteinExistence type="predicted"/>
<feature type="region of interest" description="Disordered" evidence="7">
    <location>
        <begin position="425"/>
        <end position="460"/>
    </location>
</feature>
<keyword evidence="1" id="KW-0479">Metal-binding</keyword>
<dbReference type="Pfam" id="PF00172">
    <property type="entry name" value="Zn_clus"/>
    <property type="match status" value="1"/>
</dbReference>
<feature type="region of interest" description="Disordered" evidence="7">
    <location>
        <begin position="180"/>
        <end position="208"/>
    </location>
</feature>
<feature type="compositionally biased region" description="Polar residues" evidence="7">
    <location>
        <begin position="320"/>
        <end position="330"/>
    </location>
</feature>
<keyword evidence="6" id="KW-0539">Nucleus</keyword>
<dbReference type="GO" id="GO:0005634">
    <property type="term" value="C:nucleus"/>
    <property type="evidence" value="ECO:0007669"/>
    <property type="project" value="TreeGrafter"/>
</dbReference>
<dbReference type="GO" id="GO:0008270">
    <property type="term" value="F:zinc ion binding"/>
    <property type="evidence" value="ECO:0007669"/>
    <property type="project" value="InterPro"/>
</dbReference>
<evidence type="ECO:0000256" key="6">
    <source>
        <dbReference type="ARBA" id="ARBA00023242"/>
    </source>
</evidence>
<keyword evidence="5" id="KW-0804">Transcription</keyword>
<keyword evidence="2" id="KW-0862">Zinc</keyword>
<evidence type="ECO:0000313" key="10">
    <source>
        <dbReference type="Proteomes" id="UP000518752"/>
    </source>
</evidence>
<evidence type="ECO:0000256" key="3">
    <source>
        <dbReference type="ARBA" id="ARBA00023015"/>
    </source>
</evidence>
<dbReference type="InterPro" id="IPR001138">
    <property type="entry name" value="Zn2Cys6_DnaBD"/>
</dbReference>
<dbReference type="CDD" id="cd00067">
    <property type="entry name" value="GAL4"/>
    <property type="match status" value="1"/>
</dbReference>
<dbReference type="PANTHER" id="PTHR31944:SF131">
    <property type="entry name" value="HEME-RESPONSIVE ZINC FINGER TRANSCRIPTION FACTOR HAP1"/>
    <property type="match status" value="1"/>
</dbReference>
<dbReference type="InterPro" id="IPR051430">
    <property type="entry name" value="Fungal_TF_Env_Response"/>
</dbReference>
<dbReference type="OrthoDB" id="3362851at2759"/>
<gene>
    <name evidence="9" type="ORF">D9757_002588</name>
</gene>
<dbReference type="PROSITE" id="PS00463">
    <property type="entry name" value="ZN2_CY6_FUNGAL_1"/>
    <property type="match status" value="1"/>
</dbReference>
<keyword evidence="4" id="KW-0238">DNA-binding</keyword>
<evidence type="ECO:0000256" key="5">
    <source>
        <dbReference type="ARBA" id="ARBA00023163"/>
    </source>
</evidence>
<evidence type="ECO:0000256" key="1">
    <source>
        <dbReference type="ARBA" id="ARBA00022723"/>
    </source>
</evidence>
<comment type="caution">
    <text evidence="9">The sequence shown here is derived from an EMBL/GenBank/DDBJ whole genome shotgun (WGS) entry which is preliminary data.</text>
</comment>
<feature type="domain" description="Zn(2)-C6 fungal-type" evidence="8">
    <location>
        <begin position="86"/>
        <end position="117"/>
    </location>
</feature>
<feature type="compositionally biased region" description="Pro residues" evidence="7">
    <location>
        <begin position="37"/>
        <end position="47"/>
    </location>
</feature>
<reference evidence="9 10" key="1">
    <citation type="journal article" date="2020" name="ISME J.">
        <title>Uncovering the hidden diversity of litter-decomposition mechanisms in mushroom-forming fungi.</title>
        <authorList>
            <person name="Floudas D."/>
            <person name="Bentzer J."/>
            <person name="Ahren D."/>
            <person name="Johansson T."/>
            <person name="Persson P."/>
            <person name="Tunlid A."/>
        </authorList>
    </citation>
    <scope>NUCLEOTIDE SEQUENCE [LARGE SCALE GENOMIC DNA]</scope>
    <source>
        <strain evidence="9 10">CBS 406.79</strain>
    </source>
</reference>
<dbReference type="GO" id="GO:0001228">
    <property type="term" value="F:DNA-binding transcription activator activity, RNA polymerase II-specific"/>
    <property type="evidence" value="ECO:0007669"/>
    <property type="project" value="TreeGrafter"/>
</dbReference>
<dbReference type="InterPro" id="IPR036864">
    <property type="entry name" value="Zn2-C6_fun-type_DNA-bd_sf"/>
</dbReference>
<feature type="region of interest" description="Disordered" evidence="7">
    <location>
        <begin position="309"/>
        <end position="336"/>
    </location>
</feature>
<feature type="region of interest" description="Disordered" evidence="7">
    <location>
        <begin position="473"/>
        <end position="511"/>
    </location>
</feature>
<evidence type="ECO:0000313" key="9">
    <source>
        <dbReference type="EMBL" id="KAF5390609.1"/>
    </source>
</evidence>
<dbReference type="EMBL" id="JAACJN010000014">
    <property type="protein sequence ID" value="KAF5390609.1"/>
    <property type="molecule type" value="Genomic_DNA"/>
</dbReference>
<name>A0A8H5ME66_9AGAR</name>
<evidence type="ECO:0000256" key="7">
    <source>
        <dbReference type="SAM" id="MobiDB-lite"/>
    </source>
</evidence>
<dbReference type="SMART" id="SM00066">
    <property type="entry name" value="GAL4"/>
    <property type="match status" value="1"/>
</dbReference>
<keyword evidence="3" id="KW-0805">Transcription regulation</keyword>
<dbReference type="Gene3D" id="4.10.240.10">
    <property type="entry name" value="Zn(2)-C6 fungal-type DNA-binding domain"/>
    <property type="match status" value="1"/>
</dbReference>
<keyword evidence="10" id="KW-1185">Reference proteome</keyword>